<feature type="non-terminal residue" evidence="1">
    <location>
        <position position="73"/>
    </location>
</feature>
<name>A0A9P5X1L6_9AGAR</name>
<sequence>WDLSPLSERPLCFSQCLKVIRKVQAGQQWLYMFDFADRATVPWHIAVPTAMAALFICQLHEDLTEKDIAMELV</sequence>
<protein>
    <submittedName>
        <fullName evidence="1">Uncharacterized protein</fullName>
    </submittedName>
</protein>
<keyword evidence="2" id="KW-1185">Reference proteome</keyword>
<dbReference type="AlphaFoldDB" id="A0A9P5X1L6"/>
<organism evidence="1 2">
    <name type="scientific">Macrolepiota fuliginosa MF-IS2</name>
    <dbReference type="NCBI Taxonomy" id="1400762"/>
    <lineage>
        <taxon>Eukaryota</taxon>
        <taxon>Fungi</taxon>
        <taxon>Dikarya</taxon>
        <taxon>Basidiomycota</taxon>
        <taxon>Agaricomycotina</taxon>
        <taxon>Agaricomycetes</taxon>
        <taxon>Agaricomycetidae</taxon>
        <taxon>Agaricales</taxon>
        <taxon>Agaricineae</taxon>
        <taxon>Agaricaceae</taxon>
        <taxon>Macrolepiota</taxon>
    </lineage>
</organism>
<evidence type="ECO:0000313" key="1">
    <source>
        <dbReference type="EMBL" id="KAF9441226.1"/>
    </source>
</evidence>
<gene>
    <name evidence="1" type="ORF">P691DRAFT_648236</name>
</gene>
<proteinExistence type="predicted"/>
<dbReference type="Proteomes" id="UP000807342">
    <property type="component" value="Unassembled WGS sequence"/>
</dbReference>
<dbReference type="OrthoDB" id="3270336at2759"/>
<accession>A0A9P5X1L6</accession>
<comment type="caution">
    <text evidence="1">The sequence shown here is derived from an EMBL/GenBank/DDBJ whole genome shotgun (WGS) entry which is preliminary data.</text>
</comment>
<evidence type="ECO:0000313" key="2">
    <source>
        <dbReference type="Proteomes" id="UP000807342"/>
    </source>
</evidence>
<feature type="non-terminal residue" evidence="1">
    <location>
        <position position="1"/>
    </location>
</feature>
<dbReference type="EMBL" id="MU152004">
    <property type="protein sequence ID" value="KAF9441226.1"/>
    <property type="molecule type" value="Genomic_DNA"/>
</dbReference>
<reference evidence="1" key="1">
    <citation type="submission" date="2020-11" db="EMBL/GenBank/DDBJ databases">
        <authorList>
            <consortium name="DOE Joint Genome Institute"/>
            <person name="Ahrendt S."/>
            <person name="Riley R."/>
            <person name="Andreopoulos W."/>
            <person name="Labutti K."/>
            <person name="Pangilinan J."/>
            <person name="Ruiz-Duenas F.J."/>
            <person name="Barrasa J.M."/>
            <person name="Sanchez-Garcia M."/>
            <person name="Camarero S."/>
            <person name="Miyauchi S."/>
            <person name="Serrano A."/>
            <person name="Linde D."/>
            <person name="Babiker R."/>
            <person name="Drula E."/>
            <person name="Ayuso-Fernandez I."/>
            <person name="Pacheco R."/>
            <person name="Padilla G."/>
            <person name="Ferreira P."/>
            <person name="Barriuso J."/>
            <person name="Kellner H."/>
            <person name="Castanera R."/>
            <person name="Alfaro M."/>
            <person name="Ramirez L."/>
            <person name="Pisabarro A.G."/>
            <person name="Kuo A."/>
            <person name="Tritt A."/>
            <person name="Lipzen A."/>
            <person name="He G."/>
            <person name="Yan M."/>
            <person name="Ng V."/>
            <person name="Cullen D."/>
            <person name="Martin F."/>
            <person name="Rosso M.-N."/>
            <person name="Henrissat B."/>
            <person name="Hibbett D."/>
            <person name="Martinez A.T."/>
            <person name="Grigoriev I.V."/>
        </authorList>
    </citation>
    <scope>NUCLEOTIDE SEQUENCE</scope>
    <source>
        <strain evidence="1">MF-IS2</strain>
    </source>
</reference>